<evidence type="ECO:0000256" key="1">
    <source>
        <dbReference type="ARBA" id="ARBA00001947"/>
    </source>
</evidence>
<evidence type="ECO:0000256" key="2">
    <source>
        <dbReference type="ARBA" id="ARBA00004651"/>
    </source>
</evidence>
<protein>
    <submittedName>
        <fullName evidence="15">Site-2 protease family protein</fullName>
    </submittedName>
</protein>
<keyword evidence="5 15" id="KW-0645">Protease</keyword>
<dbReference type="InterPro" id="IPR008915">
    <property type="entry name" value="Peptidase_M50"/>
</dbReference>
<keyword evidence="4" id="KW-1003">Cell membrane</keyword>
<keyword evidence="10 13" id="KW-1133">Transmembrane helix</keyword>
<dbReference type="InterPro" id="IPR052348">
    <property type="entry name" value="Metallopeptidase_M50B"/>
</dbReference>
<keyword evidence="8" id="KW-0378">Hydrolase</keyword>
<organism evidence="15 16">
    <name type="scientific">Anaeromonas frigoriresistens</name>
    <dbReference type="NCBI Taxonomy" id="2683708"/>
    <lineage>
        <taxon>Bacteria</taxon>
        <taxon>Bacillati</taxon>
        <taxon>Bacillota</taxon>
        <taxon>Tissierellia</taxon>
        <taxon>Tissierellales</taxon>
        <taxon>Thermohalobacteraceae</taxon>
        <taxon>Anaeromonas</taxon>
    </lineage>
</organism>
<feature type="domain" description="Peptidase M50" evidence="14">
    <location>
        <begin position="81"/>
        <end position="126"/>
    </location>
</feature>
<comment type="cofactor">
    <cofactor evidence="1">
        <name>Zn(2+)</name>
        <dbReference type="ChEBI" id="CHEBI:29105"/>
    </cofactor>
</comment>
<accession>A0A942ZA40</accession>
<dbReference type="InterPro" id="IPR044537">
    <property type="entry name" value="Rip2-like"/>
</dbReference>
<evidence type="ECO:0000256" key="13">
    <source>
        <dbReference type="SAM" id="Phobius"/>
    </source>
</evidence>
<dbReference type="GO" id="GO:0006508">
    <property type="term" value="P:proteolysis"/>
    <property type="evidence" value="ECO:0007669"/>
    <property type="project" value="UniProtKB-KW"/>
</dbReference>
<dbReference type="GO" id="GO:0008237">
    <property type="term" value="F:metallopeptidase activity"/>
    <property type="evidence" value="ECO:0007669"/>
    <property type="project" value="UniProtKB-KW"/>
</dbReference>
<evidence type="ECO:0000256" key="5">
    <source>
        <dbReference type="ARBA" id="ARBA00022670"/>
    </source>
</evidence>
<reference evidence="15" key="1">
    <citation type="submission" date="2019-12" db="EMBL/GenBank/DDBJ databases">
        <title>Clostridiaceae gen. nov. sp. nov., isolated from sediment in Xinjiang, China.</title>
        <authorList>
            <person name="Zhang R."/>
        </authorList>
    </citation>
    <scope>NUCLEOTIDE SEQUENCE</scope>
    <source>
        <strain evidence="15">D2Q-11</strain>
    </source>
</reference>
<keyword evidence="9" id="KW-0862">Zinc</keyword>
<feature type="transmembrane region" description="Helical" evidence="13">
    <location>
        <begin position="17"/>
        <end position="39"/>
    </location>
</feature>
<evidence type="ECO:0000256" key="3">
    <source>
        <dbReference type="ARBA" id="ARBA00007931"/>
    </source>
</evidence>
<keyword evidence="11" id="KW-0482">Metalloprotease</keyword>
<comment type="subcellular location">
    <subcellularLocation>
        <location evidence="2">Cell membrane</location>
        <topology evidence="2">Multi-pass membrane protein</topology>
    </subcellularLocation>
</comment>
<sequence length="167" mass="18390">MGDDTAKDSGRLTLNPIAHIDIAGFLMLLIVGFGWAKPVPINPFKFKNRRLGTILVSIAGPATNILLAIISAIVLTNVQVTNNIIYSILVSSIWYNVVLALFNLLPLPPLDGSKVLASLLPQKLEYKFYKHERKLYGLLIIFILINGVDGVLTPIIYRVVNIIVLTV</sequence>
<dbReference type="GO" id="GO:0005886">
    <property type="term" value="C:plasma membrane"/>
    <property type="evidence" value="ECO:0007669"/>
    <property type="project" value="UniProtKB-SubCell"/>
</dbReference>
<keyword evidence="12 13" id="KW-0472">Membrane</keyword>
<dbReference type="CDD" id="cd06158">
    <property type="entry name" value="S2P-M50_like_1"/>
    <property type="match status" value="1"/>
</dbReference>
<evidence type="ECO:0000256" key="10">
    <source>
        <dbReference type="ARBA" id="ARBA00022989"/>
    </source>
</evidence>
<keyword evidence="6 13" id="KW-0812">Transmembrane</keyword>
<dbReference type="AlphaFoldDB" id="A0A942ZA40"/>
<keyword evidence="16" id="KW-1185">Reference proteome</keyword>
<feature type="transmembrane region" description="Helical" evidence="13">
    <location>
        <begin position="51"/>
        <end position="78"/>
    </location>
</feature>
<dbReference type="EMBL" id="WSFT01000053">
    <property type="protein sequence ID" value="MBS4539963.1"/>
    <property type="molecule type" value="Genomic_DNA"/>
</dbReference>
<dbReference type="PANTHER" id="PTHR35864">
    <property type="entry name" value="ZINC METALLOPROTEASE MJ0611-RELATED"/>
    <property type="match status" value="1"/>
</dbReference>
<comment type="similarity">
    <text evidence="3">Belongs to the peptidase M50B family.</text>
</comment>
<dbReference type="Proteomes" id="UP000724672">
    <property type="component" value="Unassembled WGS sequence"/>
</dbReference>
<evidence type="ECO:0000256" key="12">
    <source>
        <dbReference type="ARBA" id="ARBA00023136"/>
    </source>
</evidence>
<evidence type="ECO:0000313" key="15">
    <source>
        <dbReference type="EMBL" id="MBS4539963.1"/>
    </source>
</evidence>
<gene>
    <name evidence="15" type="ORF">GOQ27_15915</name>
</gene>
<dbReference type="Pfam" id="PF02163">
    <property type="entry name" value="Peptidase_M50"/>
    <property type="match status" value="1"/>
</dbReference>
<feature type="transmembrane region" description="Helical" evidence="13">
    <location>
        <begin position="135"/>
        <end position="157"/>
    </location>
</feature>
<dbReference type="GO" id="GO:0046872">
    <property type="term" value="F:metal ion binding"/>
    <property type="evidence" value="ECO:0007669"/>
    <property type="project" value="UniProtKB-KW"/>
</dbReference>
<evidence type="ECO:0000313" key="16">
    <source>
        <dbReference type="Proteomes" id="UP000724672"/>
    </source>
</evidence>
<comment type="caution">
    <text evidence="15">The sequence shown here is derived from an EMBL/GenBank/DDBJ whole genome shotgun (WGS) entry which is preliminary data.</text>
</comment>
<evidence type="ECO:0000256" key="6">
    <source>
        <dbReference type="ARBA" id="ARBA00022692"/>
    </source>
</evidence>
<proteinExistence type="inferred from homology"/>
<evidence type="ECO:0000256" key="7">
    <source>
        <dbReference type="ARBA" id="ARBA00022723"/>
    </source>
</evidence>
<evidence type="ECO:0000256" key="4">
    <source>
        <dbReference type="ARBA" id="ARBA00022475"/>
    </source>
</evidence>
<dbReference type="PANTHER" id="PTHR35864:SF1">
    <property type="entry name" value="ZINC METALLOPROTEASE YWHC-RELATED"/>
    <property type="match status" value="1"/>
</dbReference>
<feature type="transmembrane region" description="Helical" evidence="13">
    <location>
        <begin position="84"/>
        <end position="105"/>
    </location>
</feature>
<evidence type="ECO:0000256" key="9">
    <source>
        <dbReference type="ARBA" id="ARBA00022833"/>
    </source>
</evidence>
<evidence type="ECO:0000259" key="14">
    <source>
        <dbReference type="Pfam" id="PF02163"/>
    </source>
</evidence>
<keyword evidence="7" id="KW-0479">Metal-binding</keyword>
<name>A0A942ZA40_9FIRM</name>
<evidence type="ECO:0000256" key="11">
    <source>
        <dbReference type="ARBA" id="ARBA00023049"/>
    </source>
</evidence>
<evidence type="ECO:0000256" key="8">
    <source>
        <dbReference type="ARBA" id="ARBA00022801"/>
    </source>
</evidence>